<dbReference type="PROSITE" id="PS51762">
    <property type="entry name" value="GH16_2"/>
    <property type="match status" value="1"/>
</dbReference>
<keyword evidence="7" id="KW-1015">Disulfide bond</keyword>
<dbReference type="InterPro" id="IPR008263">
    <property type="entry name" value="GH16_AS"/>
</dbReference>
<reference evidence="14" key="1">
    <citation type="submission" date="2023-07" db="EMBL/GenBank/DDBJ databases">
        <title>draft genome sequence of fig (Ficus carica).</title>
        <authorList>
            <person name="Takahashi T."/>
            <person name="Nishimura K."/>
        </authorList>
    </citation>
    <scope>NUCLEOTIDE SEQUENCE</scope>
</reference>
<feature type="signal peptide" evidence="12">
    <location>
        <begin position="1"/>
        <end position="30"/>
    </location>
</feature>
<dbReference type="GO" id="GO:0016762">
    <property type="term" value="F:xyloglucan:xyloglucosyl transferase activity"/>
    <property type="evidence" value="ECO:0007669"/>
    <property type="project" value="UniProtKB-EC"/>
</dbReference>
<dbReference type="Pfam" id="PF06955">
    <property type="entry name" value="XET_C"/>
    <property type="match status" value="1"/>
</dbReference>
<dbReference type="InterPro" id="IPR000757">
    <property type="entry name" value="Beta-glucanase-like"/>
</dbReference>
<dbReference type="Proteomes" id="UP001187192">
    <property type="component" value="Unassembled WGS sequence"/>
</dbReference>
<comment type="function">
    <text evidence="12">Catalyzes xyloglucan endohydrolysis (XEH) and/or endotransglycosylation (XET). Cleaves and religates xyloglucan polymers, an essential constituent of the primary cell wall, and thereby participates in cell wall construction of growing tissues.</text>
</comment>
<gene>
    <name evidence="14" type="ORF">TIFTF001_021254</name>
</gene>
<accession>A0AA88AH55</accession>
<dbReference type="GO" id="GO:0048046">
    <property type="term" value="C:apoplast"/>
    <property type="evidence" value="ECO:0007669"/>
    <property type="project" value="UniProtKB-SubCell"/>
</dbReference>
<evidence type="ECO:0000256" key="9">
    <source>
        <dbReference type="ARBA" id="ARBA00023295"/>
    </source>
</evidence>
<dbReference type="CDD" id="cd02176">
    <property type="entry name" value="GH16_XET"/>
    <property type="match status" value="1"/>
</dbReference>
<dbReference type="GO" id="GO:0004553">
    <property type="term" value="F:hydrolase activity, hydrolyzing O-glycosyl compounds"/>
    <property type="evidence" value="ECO:0007669"/>
    <property type="project" value="InterPro"/>
</dbReference>
<protein>
    <recommendedName>
        <fullName evidence="12">Xyloglucan endotransglucosylase/hydrolase</fullName>
        <ecNumber evidence="12">2.4.1.207</ecNumber>
    </recommendedName>
</protein>
<feature type="domain" description="GH16" evidence="13">
    <location>
        <begin position="1"/>
        <end position="221"/>
    </location>
</feature>
<organism evidence="14 15">
    <name type="scientific">Ficus carica</name>
    <name type="common">Common fig</name>
    <dbReference type="NCBI Taxonomy" id="3494"/>
    <lineage>
        <taxon>Eukaryota</taxon>
        <taxon>Viridiplantae</taxon>
        <taxon>Streptophyta</taxon>
        <taxon>Embryophyta</taxon>
        <taxon>Tracheophyta</taxon>
        <taxon>Spermatophyta</taxon>
        <taxon>Magnoliopsida</taxon>
        <taxon>eudicotyledons</taxon>
        <taxon>Gunneridae</taxon>
        <taxon>Pentapetalae</taxon>
        <taxon>rosids</taxon>
        <taxon>fabids</taxon>
        <taxon>Rosales</taxon>
        <taxon>Moraceae</taxon>
        <taxon>Ficeae</taxon>
        <taxon>Ficus</taxon>
    </lineage>
</organism>
<keyword evidence="1 12" id="KW-0134">Cell wall</keyword>
<evidence type="ECO:0000313" key="15">
    <source>
        <dbReference type="Proteomes" id="UP001187192"/>
    </source>
</evidence>
<dbReference type="PANTHER" id="PTHR31062">
    <property type="entry name" value="XYLOGLUCAN ENDOTRANSGLUCOSYLASE/HYDROLASE PROTEIN 8-RELATED"/>
    <property type="match status" value="1"/>
</dbReference>
<dbReference type="PROSITE" id="PS01034">
    <property type="entry name" value="GH16_1"/>
    <property type="match status" value="1"/>
</dbReference>
<dbReference type="InterPro" id="IPR013320">
    <property type="entry name" value="ConA-like_dom_sf"/>
</dbReference>
<evidence type="ECO:0000313" key="14">
    <source>
        <dbReference type="EMBL" id="GMN52100.1"/>
    </source>
</evidence>
<keyword evidence="8" id="KW-0325">Glycoprotein</keyword>
<evidence type="ECO:0000256" key="3">
    <source>
        <dbReference type="ARBA" id="ARBA00022525"/>
    </source>
</evidence>
<keyword evidence="12" id="KW-0961">Cell wall biogenesis/degradation</keyword>
<dbReference type="InterPro" id="IPR016455">
    <property type="entry name" value="XTH"/>
</dbReference>
<evidence type="ECO:0000256" key="2">
    <source>
        <dbReference type="ARBA" id="ARBA00022523"/>
    </source>
</evidence>
<evidence type="ECO:0000256" key="8">
    <source>
        <dbReference type="ARBA" id="ARBA00023180"/>
    </source>
</evidence>
<evidence type="ECO:0000256" key="10">
    <source>
        <dbReference type="PIRSR" id="PIRSR005604-1"/>
    </source>
</evidence>
<feature type="glycosylation site" description="N-linked (GlcNAc...) asparagine" evidence="11">
    <location>
        <position position="115"/>
    </location>
</feature>
<evidence type="ECO:0000256" key="5">
    <source>
        <dbReference type="ARBA" id="ARBA00022729"/>
    </source>
</evidence>
<name>A0AA88AH55_FICCA</name>
<evidence type="ECO:0000256" key="4">
    <source>
        <dbReference type="ARBA" id="ARBA00022679"/>
    </source>
</evidence>
<comment type="subcellular location">
    <subcellularLocation>
        <location evidence="12">Secreted</location>
        <location evidence="12">Cell wall</location>
    </subcellularLocation>
    <subcellularLocation>
        <location evidence="12">Secreted</location>
        <location evidence="12">Extracellular space</location>
        <location evidence="12">Apoplast</location>
    </subcellularLocation>
</comment>
<dbReference type="GO" id="GO:0042546">
    <property type="term" value="P:cell wall biogenesis"/>
    <property type="evidence" value="ECO:0007669"/>
    <property type="project" value="InterPro"/>
</dbReference>
<dbReference type="PIRSF" id="PIRSF005604">
    <property type="entry name" value="XET"/>
    <property type="match status" value="1"/>
</dbReference>
<dbReference type="GO" id="GO:0010411">
    <property type="term" value="P:xyloglucan metabolic process"/>
    <property type="evidence" value="ECO:0007669"/>
    <property type="project" value="InterPro"/>
</dbReference>
<dbReference type="Pfam" id="PF00722">
    <property type="entry name" value="Glyco_hydro_16"/>
    <property type="match status" value="1"/>
</dbReference>
<sequence>MKNQPLSIANVSSIFLLFSLLLATSAVVSAGGLYDYVNLGWGNGRCKIVNNGELLKVTLDKVSGSGFESKKSYLYAKIDMQIKLVPGNSAGTVTTFYLSSKGNNHDEIDFEFLGNETGQPYTLHTNVFCQGKGNREQQFRLWFDPTTDFHTYTILWNPKHIVFLVDGVAIREFKNWEKYGIPFPTYQPMKLYASLWNADQWATRGGLVKTDWSKAPFNAYFKNYNDQNACIWYGRGATSCTSNSLFSRFKNNAWLWETLGYGAEGKMKWMQKKYMVYDYCKDPKRFPQGLPKECYLNNDTKY</sequence>
<evidence type="ECO:0000256" key="11">
    <source>
        <dbReference type="PIRSR" id="PIRSR005604-2"/>
    </source>
</evidence>
<dbReference type="AlphaFoldDB" id="A0AA88AH55"/>
<comment type="similarity">
    <text evidence="12">Belongs to the glycosyl hydrolase 16 family.</text>
</comment>
<dbReference type="InterPro" id="IPR044791">
    <property type="entry name" value="Beta-glucanase/XTH"/>
</dbReference>
<keyword evidence="15" id="KW-1185">Reference proteome</keyword>
<dbReference type="EC" id="2.4.1.207" evidence="12"/>
<feature type="active site" description="Proton donor" evidence="10">
    <location>
        <position position="111"/>
    </location>
</feature>
<keyword evidence="4 12" id="KW-0808">Transferase</keyword>
<evidence type="ECO:0000256" key="12">
    <source>
        <dbReference type="RuleBase" id="RU361120"/>
    </source>
</evidence>
<comment type="caution">
    <text evidence="14">The sequence shown here is derived from an EMBL/GenBank/DDBJ whole genome shotgun (WGS) entry which is preliminary data.</text>
</comment>
<keyword evidence="3 12" id="KW-0964">Secreted</keyword>
<dbReference type="Gene3D" id="2.60.120.200">
    <property type="match status" value="1"/>
</dbReference>
<keyword evidence="9 12" id="KW-0326">Glycosidase</keyword>
<feature type="active site" description="Nucleophile" evidence="10">
    <location>
        <position position="107"/>
    </location>
</feature>
<dbReference type="FunFam" id="2.60.120.200:FF:000025">
    <property type="entry name" value="Xyloglucan endotransglucosylase/hydrolase"/>
    <property type="match status" value="1"/>
</dbReference>
<dbReference type="GO" id="GO:0071555">
    <property type="term" value="P:cell wall organization"/>
    <property type="evidence" value="ECO:0007669"/>
    <property type="project" value="UniProtKB-KW"/>
</dbReference>
<proteinExistence type="inferred from homology"/>
<evidence type="ECO:0000256" key="7">
    <source>
        <dbReference type="ARBA" id="ARBA00023157"/>
    </source>
</evidence>
<dbReference type="EMBL" id="BTGU01000040">
    <property type="protein sequence ID" value="GMN52100.1"/>
    <property type="molecule type" value="Genomic_DNA"/>
</dbReference>
<evidence type="ECO:0000259" key="13">
    <source>
        <dbReference type="PROSITE" id="PS51762"/>
    </source>
</evidence>
<evidence type="ECO:0000256" key="6">
    <source>
        <dbReference type="ARBA" id="ARBA00022801"/>
    </source>
</evidence>
<dbReference type="SUPFAM" id="SSF49899">
    <property type="entry name" value="Concanavalin A-like lectins/glucanases"/>
    <property type="match status" value="1"/>
</dbReference>
<comment type="PTM">
    <text evidence="12">Contains at least one intrachain disulfide bond essential for its enzymatic activity.</text>
</comment>
<keyword evidence="6 12" id="KW-0378">Hydrolase</keyword>
<evidence type="ECO:0000256" key="1">
    <source>
        <dbReference type="ARBA" id="ARBA00022512"/>
    </source>
</evidence>
<keyword evidence="2 12" id="KW-0052">Apoplast</keyword>
<keyword evidence="5 12" id="KW-0732">Signal</keyword>
<dbReference type="InterPro" id="IPR010713">
    <property type="entry name" value="XET_C"/>
</dbReference>
<feature type="chain" id="PRO_5041515484" description="Xyloglucan endotransglucosylase/hydrolase" evidence="12">
    <location>
        <begin position="31"/>
        <end position="302"/>
    </location>
</feature>